<dbReference type="Proteomes" id="UP000186601">
    <property type="component" value="Unassembled WGS sequence"/>
</dbReference>
<evidence type="ECO:0000313" key="14">
    <source>
        <dbReference type="Proteomes" id="UP000186601"/>
    </source>
</evidence>
<proteinExistence type="inferred from homology"/>
<evidence type="ECO:0000256" key="6">
    <source>
        <dbReference type="ARBA" id="ARBA00037784"/>
    </source>
</evidence>
<comment type="cofactor">
    <cofactor evidence="5">
        <name>1D-myo-inositol hexakisphosphate</name>
        <dbReference type="ChEBI" id="CHEBI:58130"/>
    </cofactor>
</comment>
<dbReference type="AlphaFoldDB" id="A0A2R6NM74"/>
<dbReference type="PANTHER" id="PTHR46516:SF1">
    <property type="entry name" value="TRNA-SPECIFIC ADENOSINE DEAMINASE 1"/>
    <property type="match status" value="1"/>
</dbReference>
<evidence type="ECO:0000256" key="10">
    <source>
        <dbReference type="ARBA" id="ARBA00041760"/>
    </source>
</evidence>
<dbReference type="InterPro" id="IPR002466">
    <property type="entry name" value="A_deamin"/>
</dbReference>
<comment type="function">
    <text evidence="6">Specifically deaminates adenosine-37 to inosine in tRNA-Ala.</text>
</comment>
<evidence type="ECO:0000256" key="5">
    <source>
        <dbReference type="ARBA" id="ARBA00037026"/>
    </source>
</evidence>
<gene>
    <name evidence="13" type="ORF">PHLCEN_2v10764</name>
</gene>
<evidence type="ECO:0000256" key="9">
    <source>
        <dbReference type="ARBA" id="ARBA00040502"/>
    </source>
</evidence>
<dbReference type="GO" id="GO:0003723">
    <property type="term" value="F:RNA binding"/>
    <property type="evidence" value="ECO:0007669"/>
    <property type="project" value="InterPro"/>
</dbReference>
<evidence type="ECO:0000256" key="7">
    <source>
        <dbReference type="ARBA" id="ARBA00038326"/>
    </source>
</evidence>
<protein>
    <recommendedName>
        <fullName evidence="9">tRNA-specific adenosine deaminase 1</fullName>
        <ecNumber evidence="8">3.5.4.34</ecNumber>
    </recommendedName>
    <alternativeName>
        <fullName evidence="10">tRNA-specific adenosine-37 deaminase</fullName>
    </alternativeName>
</protein>
<organism evidence="13 14">
    <name type="scientific">Hermanssonia centrifuga</name>
    <dbReference type="NCBI Taxonomy" id="98765"/>
    <lineage>
        <taxon>Eukaryota</taxon>
        <taxon>Fungi</taxon>
        <taxon>Dikarya</taxon>
        <taxon>Basidiomycota</taxon>
        <taxon>Agaricomycotina</taxon>
        <taxon>Agaricomycetes</taxon>
        <taxon>Polyporales</taxon>
        <taxon>Meruliaceae</taxon>
        <taxon>Hermanssonia</taxon>
    </lineage>
</organism>
<dbReference type="PANTHER" id="PTHR46516">
    <property type="entry name" value="TRNA-SPECIFIC ADENOSINE DEAMINASE 1"/>
    <property type="match status" value="1"/>
</dbReference>
<evidence type="ECO:0000256" key="4">
    <source>
        <dbReference type="ARBA" id="ARBA00022833"/>
    </source>
</evidence>
<accession>A0A2R6NM74</accession>
<comment type="caution">
    <text evidence="13">The sequence shown here is derived from an EMBL/GenBank/DDBJ whole genome shotgun (WGS) entry which is preliminary data.</text>
</comment>
<evidence type="ECO:0000259" key="12">
    <source>
        <dbReference type="PROSITE" id="PS50141"/>
    </source>
</evidence>
<name>A0A2R6NM74_9APHY</name>
<keyword evidence="1" id="KW-0819">tRNA processing</keyword>
<dbReference type="EMBL" id="MLYV02001076">
    <property type="protein sequence ID" value="PSR73472.1"/>
    <property type="molecule type" value="Genomic_DNA"/>
</dbReference>
<evidence type="ECO:0000256" key="2">
    <source>
        <dbReference type="ARBA" id="ARBA00022723"/>
    </source>
</evidence>
<comment type="similarity">
    <text evidence="7">Belongs to the ADAT1 family.</text>
</comment>
<dbReference type="STRING" id="98765.A0A2R6NM74"/>
<dbReference type="EC" id="3.5.4.34" evidence="8"/>
<evidence type="ECO:0000256" key="11">
    <source>
        <dbReference type="ARBA" id="ARBA00047635"/>
    </source>
</evidence>
<evidence type="ECO:0000313" key="13">
    <source>
        <dbReference type="EMBL" id="PSR73472.1"/>
    </source>
</evidence>
<evidence type="ECO:0000256" key="8">
    <source>
        <dbReference type="ARBA" id="ARBA00038940"/>
    </source>
</evidence>
<feature type="domain" description="A to I editase" evidence="12">
    <location>
        <begin position="16"/>
        <end position="107"/>
    </location>
</feature>
<reference evidence="13 14" key="1">
    <citation type="submission" date="2018-02" db="EMBL/GenBank/DDBJ databases">
        <title>Genome sequence of the basidiomycete white-rot fungus Phlebia centrifuga.</title>
        <authorList>
            <person name="Granchi Z."/>
            <person name="Peng M."/>
            <person name="de Vries R.P."/>
            <person name="Hilden K."/>
            <person name="Makela M.R."/>
            <person name="Grigoriev I."/>
            <person name="Riley R."/>
        </authorList>
    </citation>
    <scope>NUCLEOTIDE SEQUENCE [LARGE SCALE GENOMIC DNA]</scope>
    <source>
        <strain evidence="13 14">FBCC195</strain>
    </source>
</reference>
<dbReference type="GO" id="GO:0008033">
    <property type="term" value="P:tRNA processing"/>
    <property type="evidence" value="ECO:0007669"/>
    <property type="project" value="UniProtKB-KW"/>
</dbReference>
<sequence>MATLKNSSIFLQPASNVAARGRDNYSLYGVLRTKPGRADSPPTLSMSCSDKIARWNFLGIQGSLGSQFLCPIYIDNIVIGEVPQDMRETVREDCERALWKRLENLDR</sequence>
<keyword evidence="14" id="KW-1185">Reference proteome</keyword>
<keyword evidence="4" id="KW-0862">Zinc</keyword>
<dbReference type="PROSITE" id="PS50141">
    <property type="entry name" value="A_DEAMIN_EDITASE"/>
    <property type="match status" value="1"/>
</dbReference>
<keyword evidence="2" id="KW-0479">Metal-binding</keyword>
<evidence type="ECO:0000256" key="1">
    <source>
        <dbReference type="ARBA" id="ARBA00022694"/>
    </source>
</evidence>
<dbReference type="GO" id="GO:0043829">
    <property type="term" value="F:tRNA-specific adenosine-37 deaminase activity"/>
    <property type="evidence" value="ECO:0007669"/>
    <property type="project" value="UniProtKB-EC"/>
</dbReference>
<dbReference type="Pfam" id="PF02137">
    <property type="entry name" value="A_deamin"/>
    <property type="match status" value="1"/>
</dbReference>
<keyword evidence="3" id="KW-0378">Hydrolase</keyword>
<dbReference type="OrthoDB" id="10268011at2759"/>
<comment type="catalytic activity">
    <reaction evidence="11">
        <text>adenosine(37) in tRNA(Ala) + H2O + H(+) = inosine(37) in tRNA(Ala) + NH4(+)</text>
        <dbReference type="Rhea" id="RHEA:50968"/>
        <dbReference type="Rhea" id="RHEA-COMP:12855"/>
        <dbReference type="Rhea" id="RHEA-COMP:12856"/>
        <dbReference type="ChEBI" id="CHEBI:15377"/>
        <dbReference type="ChEBI" id="CHEBI:15378"/>
        <dbReference type="ChEBI" id="CHEBI:28938"/>
        <dbReference type="ChEBI" id="CHEBI:74411"/>
        <dbReference type="ChEBI" id="CHEBI:82852"/>
        <dbReference type="EC" id="3.5.4.34"/>
    </reaction>
</comment>
<evidence type="ECO:0000256" key="3">
    <source>
        <dbReference type="ARBA" id="ARBA00022801"/>
    </source>
</evidence>
<dbReference type="GO" id="GO:0046872">
    <property type="term" value="F:metal ion binding"/>
    <property type="evidence" value="ECO:0007669"/>
    <property type="project" value="UniProtKB-KW"/>
</dbReference>